<evidence type="ECO:0000256" key="5">
    <source>
        <dbReference type="ARBA" id="ARBA00022519"/>
    </source>
</evidence>
<keyword evidence="3 10" id="KW-0813">Transport</keyword>
<comment type="caution">
    <text evidence="14">The sequence shown here is derived from an EMBL/GenBank/DDBJ whole genome shotgun (WGS) entry which is preliminary data.</text>
</comment>
<feature type="domain" description="TonB C-terminal" evidence="13">
    <location>
        <begin position="214"/>
        <end position="304"/>
    </location>
</feature>
<evidence type="ECO:0000256" key="1">
    <source>
        <dbReference type="ARBA" id="ARBA00004383"/>
    </source>
</evidence>
<dbReference type="NCBIfam" id="TIGR01352">
    <property type="entry name" value="tonB_Cterm"/>
    <property type="match status" value="1"/>
</dbReference>
<evidence type="ECO:0000256" key="8">
    <source>
        <dbReference type="ARBA" id="ARBA00022989"/>
    </source>
</evidence>
<dbReference type="InterPro" id="IPR003538">
    <property type="entry name" value="TonB"/>
</dbReference>
<name>A0ABS7H7W9_9HYPH</name>
<feature type="compositionally biased region" description="Low complexity" evidence="11">
    <location>
        <begin position="120"/>
        <end position="132"/>
    </location>
</feature>
<keyword evidence="4 10" id="KW-1003">Cell membrane</keyword>
<dbReference type="PANTHER" id="PTHR33446">
    <property type="entry name" value="PROTEIN TONB-RELATED"/>
    <property type="match status" value="1"/>
</dbReference>
<keyword evidence="15" id="KW-1185">Reference proteome</keyword>
<organism evidence="14 15">
    <name type="scientific">Rhizobium herbae</name>
    <dbReference type="NCBI Taxonomy" id="508661"/>
    <lineage>
        <taxon>Bacteria</taxon>
        <taxon>Pseudomonadati</taxon>
        <taxon>Pseudomonadota</taxon>
        <taxon>Alphaproteobacteria</taxon>
        <taxon>Hyphomicrobiales</taxon>
        <taxon>Rhizobiaceae</taxon>
        <taxon>Rhizobium/Agrobacterium group</taxon>
        <taxon>Rhizobium</taxon>
    </lineage>
</organism>
<dbReference type="PANTHER" id="PTHR33446:SF2">
    <property type="entry name" value="PROTEIN TONB"/>
    <property type="match status" value="1"/>
</dbReference>
<keyword evidence="9" id="KW-0472">Membrane</keyword>
<evidence type="ECO:0000256" key="6">
    <source>
        <dbReference type="ARBA" id="ARBA00022692"/>
    </source>
</evidence>
<comment type="function">
    <text evidence="10">Interacts with outer membrane receptor proteins that carry out high-affinity binding and energy dependent uptake into the periplasmic space of specific substrates. It could act to transduce energy from the cytoplasmic membrane to specific energy-requiring processes in the outer membrane, resulting in the release into the periplasm of ligands bound by these outer membrane proteins.</text>
</comment>
<sequence length="304" mass="32168">MNNTVKWTGAIVLSLLAHAGVAKLFEPGEEPFEPSLVAGGEAMEVAVLGNAFEQTIQAGDPTEAMEPEQVEPEEVKPSEVAEVAPVQSEVATEATSDIVPTEADVILPAEDIPPVAAEQPEVTATVAPVETVVPEEKPNEPKPEPEKRPEPKRKPEKEKPKKKEVTRKQAGDAGKQKASVDKGQADGVENAVASANSGKTGKRSQMLGNAAETRYSGKIRAKVNRHFRYPKSADRAGVTGTVTVAFTISSGGDVGAIRIIQSSGSPVLDEAATNAVRRAAPFPKIPEGANRSSWPFTLPLQFGR</sequence>
<dbReference type="InterPro" id="IPR006260">
    <property type="entry name" value="TonB/TolA_C"/>
</dbReference>
<dbReference type="Proteomes" id="UP000757604">
    <property type="component" value="Unassembled WGS sequence"/>
</dbReference>
<keyword evidence="12" id="KW-0732">Signal</keyword>
<dbReference type="Pfam" id="PF03544">
    <property type="entry name" value="TonB_C"/>
    <property type="match status" value="1"/>
</dbReference>
<dbReference type="InterPro" id="IPR037682">
    <property type="entry name" value="TonB_C"/>
</dbReference>
<evidence type="ECO:0000259" key="13">
    <source>
        <dbReference type="PROSITE" id="PS52015"/>
    </source>
</evidence>
<evidence type="ECO:0000256" key="10">
    <source>
        <dbReference type="RuleBase" id="RU362123"/>
    </source>
</evidence>
<evidence type="ECO:0000256" key="4">
    <source>
        <dbReference type="ARBA" id="ARBA00022475"/>
    </source>
</evidence>
<dbReference type="SUPFAM" id="SSF74653">
    <property type="entry name" value="TolA/TonB C-terminal domain"/>
    <property type="match status" value="1"/>
</dbReference>
<evidence type="ECO:0000256" key="12">
    <source>
        <dbReference type="SAM" id="SignalP"/>
    </source>
</evidence>
<keyword evidence="5 10" id="KW-0997">Cell inner membrane</keyword>
<keyword evidence="10" id="KW-0735">Signal-anchor</keyword>
<gene>
    <name evidence="14" type="ORF">JNB71_05925</name>
</gene>
<accession>A0ABS7H7W9</accession>
<reference evidence="14 15" key="1">
    <citation type="journal article" date="2021" name="MBio">
        <title>Poor Competitiveness of Bradyrhizobium in Pigeon Pea Root Colonization in Indian Soils.</title>
        <authorList>
            <person name="Chalasani D."/>
            <person name="Basu A."/>
            <person name="Pullabhotla S.V.S.R.N."/>
            <person name="Jorrin B."/>
            <person name="Neal A.L."/>
            <person name="Poole P.S."/>
            <person name="Podile A.R."/>
            <person name="Tkacz A."/>
        </authorList>
    </citation>
    <scope>NUCLEOTIDE SEQUENCE [LARGE SCALE GENOMIC DNA]</scope>
    <source>
        <strain evidence="14 15">HU44</strain>
    </source>
</reference>
<evidence type="ECO:0000256" key="7">
    <source>
        <dbReference type="ARBA" id="ARBA00022927"/>
    </source>
</evidence>
<keyword evidence="6" id="KW-0812">Transmembrane</keyword>
<comment type="similarity">
    <text evidence="2 10">Belongs to the TonB family.</text>
</comment>
<proteinExistence type="inferred from homology"/>
<dbReference type="PRINTS" id="PR01374">
    <property type="entry name" value="TONBPROTEIN"/>
</dbReference>
<evidence type="ECO:0000313" key="15">
    <source>
        <dbReference type="Proteomes" id="UP000757604"/>
    </source>
</evidence>
<dbReference type="EMBL" id="JAEUAO010000001">
    <property type="protein sequence ID" value="MBW9062851.1"/>
    <property type="molecule type" value="Genomic_DNA"/>
</dbReference>
<evidence type="ECO:0000256" key="11">
    <source>
        <dbReference type="SAM" id="MobiDB-lite"/>
    </source>
</evidence>
<feature type="signal peptide" evidence="12">
    <location>
        <begin position="1"/>
        <end position="19"/>
    </location>
</feature>
<feature type="chain" id="PRO_5046739926" description="Protein TonB" evidence="12">
    <location>
        <begin position="20"/>
        <end position="304"/>
    </location>
</feature>
<dbReference type="RefSeq" id="WP_220371164.1">
    <property type="nucleotide sequence ID" value="NZ_JAEUAO010000001.1"/>
</dbReference>
<dbReference type="InterPro" id="IPR051045">
    <property type="entry name" value="TonB-dependent_transducer"/>
</dbReference>
<evidence type="ECO:0000256" key="2">
    <source>
        <dbReference type="ARBA" id="ARBA00006555"/>
    </source>
</evidence>
<dbReference type="Gene3D" id="3.30.1150.10">
    <property type="match status" value="1"/>
</dbReference>
<keyword evidence="8" id="KW-1133">Transmembrane helix</keyword>
<evidence type="ECO:0000256" key="3">
    <source>
        <dbReference type="ARBA" id="ARBA00022448"/>
    </source>
</evidence>
<feature type="compositionally biased region" description="Basic and acidic residues" evidence="11">
    <location>
        <begin position="134"/>
        <end position="184"/>
    </location>
</feature>
<comment type="subcellular location">
    <subcellularLocation>
        <location evidence="1 10">Cell inner membrane</location>
        <topology evidence="1 10">Single-pass membrane protein</topology>
        <orientation evidence="1 10">Periplasmic side</orientation>
    </subcellularLocation>
</comment>
<evidence type="ECO:0000313" key="14">
    <source>
        <dbReference type="EMBL" id="MBW9062851.1"/>
    </source>
</evidence>
<keyword evidence="7 10" id="KW-0653">Protein transport</keyword>
<protein>
    <recommendedName>
        <fullName evidence="10">Protein TonB</fullName>
    </recommendedName>
</protein>
<dbReference type="PROSITE" id="PS52015">
    <property type="entry name" value="TONB_CTD"/>
    <property type="match status" value="1"/>
</dbReference>
<feature type="region of interest" description="Disordered" evidence="11">
    <location>
        <begin position="116"/>
        <end position="187"/>
    </location>
</feature>
<evidence type="ECO:0000256" key="9">
    <source>
        <dbReference type="ARBA" id="ARBA00023136"/>
    </source>
</evidence>